<proteinExistence type="predicted"/>
<dbReference type="GO" id="GO:0003677">
    <property type="term" value="F:DNA binding"/>
    <property type="evidence" value="ECO:0007669"/>
    <property type="project" value="UniProtKB-KW"/>
</dbReference>
<dbReference type="RefSeq" id="WP_343050894.1">
    <property type="nucleotide sequence ID" value="NZ_BAAAOV010000001.1"/>
</dbReference>
<protein>
    <submittedName>
        <fullName evidence="1">DNA-binding Lrp family transcriptional regulator</fullName>
    </submittedName>
</protein>
<dbReference type="Proteomes" id="UP000585905">
    <property type="component" value="Unassembled WGS sequence"/>
</dbReference>
<gene>
    <name evidence="1" type="ORF">FHX53_001468</name>
</gene>
<dbReference type="Gene3D" id="1.10.10.10">
    <property type="entry name" value="Winged helix-like DNA-binding domain superfamily/Winged helix DNA-binding domain"/>
    <property type="match status" value="1"/>
</dbReference>
<accession>A0A839E9E6</accession>
<dbReference type="Pfam" id="PF13412">
    <property type="entry name" value="HTH_24"/>
    <property type="match status" value="1"/>
</dbReference>
<organism evidence="1 2">
    <name type="scientific">Microcella alkalica</name>
    <dbReference type="NCBI Taxonomy" id="355930"/>
    <lineage>
        <taxon>Bacteria</taxon>
        <taxon>Bacillati</taxon>
        <taxon>Actinomycetota</taxon>
        <taxon>Actinomycetes</taxon>
        <taxon>Micrococcales</taxon>
        <taxon>Microbacteriaceae</taxon>
        <taxon>Microcella</taxon>
    </lineage>
</organism>
<evidence type="ECO:0000313" key="2">
    <source>
        <dbReference type="Proteomes" id="UP000585905"/>
    </source>
</evidence>
<dbReference type="SUPFAM" id="SSF46785">
    <property type="entry name" value="Winged helix' DNA-binding domain"/>
    <property type="match status" value="1"/>
</dbReference>
<dbReference type="InterPro" id="IPR036388">
    <property type="entry name" value="WH-like_DNA-bd_sf"/>
</dbReference>
<dbReference type="CDD" id="cd00090">
    <property type="entry name" value="HTH_ARSR"/>
    <property type="match status" value="1"/>
</dbReference>
<reference evidence="1 2" key="1">
    <citation type="submission" date="2020-07" db="EMBL/GenBank/DDBJ databases">
        <title>Sequencing the genomes of 1000 actinobacteria strains.</title>
        <authorList>
            <person name="Klenk H.-P."/>
        </authorList>
    </citation>
    <scope>NUCLEOTIDE SEQUENCE [LARGE SCALE GENOMIC DNA]</scope>
    <source>
        <strain evidence="1 2">DSM 19663</strain>
    </source>
</reference>
<comment type="caution">
    <text evidence="1">The sequence shown here is derived from an EMBL/GenBank/DDBJ whole genome shotgun (WGS) entry which is preliminary data.</text>
</comment>
<keyword evidence="1" id="KW-0238">DNA-binding</keyword>
<evidence type="ECO:0000313" key="1">
    <source>
        <dbReference type="EMBL" id="MBA8847876.1"/>
    </source>
</evidence>
<dbReference type="EMBL" id="JACGWX010000003">
    <property type="protein sequence ID" value="MBA8847876.1"/>
    <property type="molecule type" value="Genomic_DNA"/>
</dbReference>
<keyword evidence="2" id="KW-1185">Reference proteome</keyword>
<dbReference type="InterPro" id="IPR036390">
    <property type="entry name" value="WH_DNA-bd_sf"/>
</dbReference>
<name>A0A839E9E6_9MICO</name>
<dbReference type="AlphaFoldDB" id="A0A839E9E6"/>
<dbReference type="InterPro" id="IPR011991">
    <property type="entry name" value="ArsR-like_HTH"/>
</dbReference>
<sequence length="98" mass="10920">MAEWTFLTNHSHVLVCLAADPELRMREIAERVGITERATQRIIAELVEGGYLLKERDGRRNRYSVVGSAPLRHPVEVEHTLGELLAAVAQSRRSASSA</sequence>